<evidence type="ECO:0000256" key="9">
    <source>
        <dbReference type="ARBA" id="ARBA00023264"/>
    </source>
</evidence>
<proteinExistence type="inferred from homology"/>
<reference evidence="13 14" key="1">
    <citation type="journal article" date="2014" name="Int. J. Syst. Evol. Microbiol.">
        <title>Complete genome sequence of Corynebacterium casei LMG S-19264T (=DSM 44701T), isolated from a smear-ripened cheese.</title>
        <authorList>
            <consortium name="US DOE Joint Genome Institute (JGI-PGF)"/>
            <person name="Walter F."/>
            <person name="Albersmeier A."/>
            <person name="Kalinowski J."/>
            <person name="Ruckert C."/>
        </authorList>
    </citation>
    <scope>NUCLEOTIDE SEQUENCE [LARGE SCALE GENOMIC DNA]</scope>
    <source>
        <strain evidence="13 14">CGMCC 1.7286</strain>
    </source>
</reference>
<dbReference type="EC" id="2.3.1.15" evidence="4"/>
<evidence type="ECO:0000256" key="6">
    <source>
        <dbReference type="ARBA" id="ARBA00022679"/>
    </source>
</evidence>
<evidence type="ECO:0000256" key="10">
    <source>
        <dbReference type="ARBA" id="ARBA00023315"/>
    </source>
</evidence>
<dbReference type="Pfam" id="PF19277">
    <property type="entry name" value="GPAT_C"/>
    <property type="match status" value="1"/>
</dbReference>
<evidence type="ECO:0000256" key="3">
    <source>
        <dbReference type="ARBA" id="ARBA00007937"/>
    </source>
</evidence>
<keyword evidence="9" id="KW-1208">Phospholipid metabolism</keyword>
<keyword evidence="8" id="KW-0444">Lipid biosynthesis</keyword>
<keyword evidence="14" id="KW-1185">Reference proteome</keyword>
<comment type="subcellular location">
    <subcellularLocation>
        <location evidence="1">Endomembrane system</location>
        <topology evidence="1">Peripheral membrane protein</topology>
    </subcellularLocation>
</comment>
<dbReference type="GO" id="GO:0012505">
    <property type="term" value="C:endomembrane system"/>
    <property type="evidence" value="ECO:0007669"/>
    <property type="project" value="UniProtKB-SubCell"/>
</dbReference>
<dbReference type="EMBL" id="BMLT01000005">
    <property type="protein sequence ID" value="GGO82155.1"/>
    <property type="molecule type" value="Genomic_DNA"/>
</dbReference>
<keyword evidence="7" id="KW-0472">Membrane</keyword>
<evidence type="ECO:0000256" key="11">
    <source>
        <dbReference type="ARBA" id="ARBA00048427"/>
    </source>
</evidence>
<dbReference type="PIRSF" id="PIRSF000437">
    <property type="entry name" value="GPAT_DHAPAT"/>
    <property type="match status" value="1"/>
</dbReference>
<dbReference type="PANTHER" id="PTHR12563:SF17">
    <property type="entry name" value="DIHYDROXYACETONE PHOSPHATE ACYLTRANSFERASE"/>
    <property type="match status" value="1"/>
</dbReference>
<dbReference type="PANTHER" id="PTHR12563">
    <property type="entry name" value="GLYCEROL-3-PHOSPHATE ACYLTRANSFERASE"/>
    <property type="match status" value="1"/>
</dbReference>
<evidence type="ECO:0000256" key="5">
    <source>
        <dbReference type="ARBA" id="ARBA00013432"/>
    </source>
</evidence>
<feature type="domain" description="Phospholipid/glycerol acyltransferase" evidence="12">
    <location>
        <begin position="276"/>
        <end position="403"/>
    </location>
</feature>
<dbReference type="NCBIfam" id="NF003441">
    <property type="entry name" value="PRK04974.1"/>
    <property type="match status" value="1"/>
</dbReference>
<evidence type="ECO:0000259" key="12">
    <source>
        <dbReference type="SMART" id="SM00563"/>
    </source>
</evidence>
<dbReference type="GO" id="GO:0008654">
    <property type="term" value="P:phospholipid biosynthetic process"/>
    <property type="evidence" value="ECO:0007669"/>
    <property type="project" value="UniProtKB-KW"/>
</dbReference>
<dbReference type="GO" id="GO:0004366">
    <property type="term" value="F:glycerol-3-phosphate O-acyltransferase activity"/>
    <property type="evidence" value="ECO:0007669"/>
    <property type="project" value="UniProtKB-EC"/>
</dbReference>
<dbReference type="RefSeq" id="WP_188860729.1">
    <property type="nucleotide sequence ID" value="NZ_BMLT01000005.1"/>
</dbReference>
<evidence type="ECO:0000313" key="14">
    <source>
        <dbReference type="Proteomes" id="UP000599578"/>
    </source>
</evidence>
<keyword evidence="10 13" id="KW-0012">Acyltransferase</keyword>
<evidence type="ECO:0000256" key="1">
    <source>
        <dbReference type="ARBA" id="ARBA00004184"/>
    </source>
</evidence>
<evidence type="ECO:0000313" key="13">
    <source>
        <dbReference type="EMBL" id="GGO82155.1"/>
    </source>
</evidence>
<comment type="pathway">
    <text evidence="2">Phospholipid metabolism; CDP-diacylglycerol biosynthesis; CDP-diacylglycerol from sn-glycerol 3-phosphate: step 1/3.</text>
</comment>
<keyword evidence="8" id="KW-0594">Phospholipid biosynthesis</keyword>
<dbReference type="Pfam" id="PF01553">
    <property type="entry name" value="Acyltransferase"/>
    <property type="match status" value="1"/>
</dbReference>
<sequence>MSQRKSIRRKLLRALVPATVIGDENLGGGSHRLYVLEQDRWSHRQLLLDQAQRAGVLLGPSQILCARRNGEPVLAEQLEQLCRHCAEDPGYRLELIPVSIFHGRLPIRETSWLNLLYAESWDQGGRIGRVLQLLVNGRQTLIHIDPPLRLQALRETEQDAGRLLRKATLMLQQHFRTRRRAVVGPDLSHRRTLMSLILRHPQVRRAIAGRARERRESEREAEQYAQRELNRIAANFSPVTTRLLYPLFNAVWKRLYDDVEVLGLEPLRELALDHQLVYLPCHRSHLDYLLMSWALYRHGLMLPHIAAGENLDLPLVGGILKRGGAIFMRRSFQDDPLYHALYQQYMTLMAQHGHALEYFIEGGRSRTGRLLPPRAGLLTMTLDAWRARPEKPVALVPVWIGYDRVVEAHSYQRELEGAEKRKESLGGLVAALGVLRQKFGRVTLSIGEPMPLEQHLDLRQPTRAQVPAITQRIMSHINGAGALTESGALATVLLAQLRLTMSSAQLHPVLMRLQELAQALPNAPATVPDSTPAAWIRAAAARGQLDTDGSRTWLNAGQAREMTFYRNNMMHLWTLPGLCLLLVRRSDNPLPQLITLMLKVLYPYLRSELFLPWDDDDFTPAAARTRQALIARGLLRLDGRRLVAEESDAALTLMRTAEPVLLRYYALFRLLERRGAIEMPALLDASQALTERLQREFGFDSPEYADRRVLRGFIDLLLDRAILRCDRDRVAFNTDVDGLMRQARQVLTAHLVAFIDEQLDEV</sequence>
<dbReference type="InterPro" id="IPR022284">
    <property type="entry name" value="GPAT/DHAPAT"/>
</dbReference>
<organism evidence="13 14">
    <name type="scientific">Marinobacterium nitratireducens</name>
    <dbReference type="NCBI Taxonomy" id="518897"/>
    <lineage>
        <taxon>Bacteria</taxon>
        <taxon>Pseudomonadati</taxon>
        <taxon>Pseudomonadota</taxon>
        <taxon>Gammaproteobacteria</taxon>
        <taxon>Oceanospirillales</taxon>
        <taxon>Oceanospirillaceae</taxon>
        <taxon>Marinobacterium</taxon>
    </lineage>
</organism>
<name>A0A918DTW2_9GAMM</name>
<dbReference type="CDD" id="cd07993">
    <property type="entry name" value="LPLAT_DHAPAT-like"/>
    <property type="match status" value="1"/>
</dbReference>
<dbReference type="SUPFAM" id="SSF69593">
    <property type="entry name" value="Glycerol-3-phosphate (1)-acyltransferase"/>
    <property type="match status" value="1"/>
</dbReference>
<dbReference type="AlphaFoldDB" id="A0A918DTW2"/>
<keyword evidence="6" id="KW-0808">Transferase</keyword>
<comment type="catalytic activity">
    <reaction evidence="11">
        <text>sn-glycerol 3-phosphate + an acyl-CoA = a 1-acyl-sn-glycero-3-phosphate + CoA</text>
        <dbReference type="Rhea" id="RHEA:15325"/>
        <dbReference type="ChEBI" id="CHEBI:57287"/>
        <dbReference type="ChEBI" id="CHEBI:57597"/>
        <dbReference type="ChEBI" id="CHEBI:57970"/>
        <dbReference type="ChEBI" id="CHEBI:58342"/>
        <dbReference type="EC" id="2.3.1.15"/>
    </reaction>
</comment>
<evidence type="ECO:0000256" key="4">
    <source>
        <dbReference type="ARBA" id="ARBA00013113"/>
    </source>
</evidence>
<gene>
    <name evidence="13" type="primary">plsB</name>
    <name evidence="13" type="ORF">GCM10011348_22880</name>
</gene>
<evidence type="ECO:0000256" key="8">
    <source>
        <dbReference type="ARBA" id="ARBA00023209"/>
    </source>
</evidence>
<protein>
    <recommendedName>
        <fullName evidence="5">Glycerol-3-phosphate acyltransferase</fullName>
        <ecNumber evidence="4">2.3.1.15</ecNumber>
    </recommendedName>
</protein>
<dbReference type="InterPro" id="IPR002123">
    <property type="entry name" value="Plipid/glycerol_acylTrfase"/>
</dbReference>
<evidence type="ECO:0000256" key="7">
    <source>
        <dbReference type="ARBA" id="ARBA00023136"/>
    </source>
</evidence>
<evidence type="ECO:0000256" key="2">
    <source>
        <dbReference type="ARBA" id="ARBA00004765"/>
    </source>
</evidence>
<keyword evidence="8" id="KW-0443">Lipid metabolism</keyword>
<comment type="caution">
    <text evidence="13">The sequence shown here is derived from an EMBL/GenBank/DDBJ whole genome shotgun (WGS) entry which is preliminary data.</text>
</comment>
<dbReference type="SMART" id="SM00563">
    <property type="entry name" value="PlsC"/>
    <property type="match status" value="1"/>
</dbReference>
<comment type="similarity">
    <text evidence="3">Belongs to the GPAT/DAPAT family.</text>
</comment>
<dbReference type="Proteomes" id="UP000599578">
    <property type="component" value="Unassembled WGS sequence"/>
</dbReference>
<dbReference type="InterPro" id="IPR045520">
    <property type="entry name" value="GPAT/DHAPAT_C"/>
</dbReference>
<accession>A0A918DTW2</accession>
<dbReference type="GO" id="GO:0006631">
    <property type="term" value="P:fatty acid metabolic process"/>
    <property type="evidence" value="ECO:0007669"/>
    <property type="project" value="TreeGrafter"/>
</dbReference>
<dbReference type="InterPro" id="IPR041728">
    <property type="entry name" value="GPAT/DHAPAT_LPLAT"/>
</dbReference>